<dbReference type="SUPFAM" id="SSF56655">
    <property type="entry name" value="Carbohydrate phosphatase"/>
    <property type="match status" value="1"/>
</dbReference>
<name>A0A3R9R863_9BACI</name>
<feature type="binding site" evidence="6">
    <location>
        <position position="69"/>
    </location>
    <ligand>
        <name>Mg(2+)</name>
        <dbReference type="ChEBI" id="CHEBI:18420"/>
        <label>1</label>
        <note>catalytic</note>
    </ligand>
</feature>
<dbReference type="Proteomes" id="UP000275076">
    <property type="component" value="Unassembled WGS sequence"/>
</dbReference>
<dbReference type="InterPro" id="IPR020583">
    <property type="entry name" value="Inositol_monoP_metal-BS"/>
</dbReference>
<comment type="catalytic activity">
    <reaction evidence="1 7">
        <text>a myo-inositol phosphate + H2O = myo-inositol + phosphate</text>
        <dbReference type="Rhea" id="RHEA:24056"/>
        <dbReference type="ChEBI" id="CHEBI:15377"/>
        <dbReference type="ChEBI" id="CHEBI:17268"/>
        <dbReference type="ChEBI" id="CHEBI:43474"/>
        <dbReference type="ChEBI" id="CHEBI:84139"/>
        <dbReference type="EC" id="3.1.3.25"/>
    </reaction>
</comment>
<dbReference type="PRINTS" id="PR01959">
    <property type="entry name" value="SBIMPHPHTASE"/>
</dbReference>
<evidence type="ECO:0000256" key="6">
    <source>
        <dbReference type="PIRSR" id="PIRSR600760-2"/>
    </source>
</evidence>
<reference evidence="8 9" key="1">
    <citation type="submission" date="2018-10" db="EMBL/GenBank/DDBJ databases">
        <title>Draft genome sequence of Bacillus salarius IM0101, isolated from a hypersaline soil in Inner Mongolia, China.</title>
        <authorList>
            <person name="Yamprayoonswat W."/>
            <person name="Boonvisut S."/>
            <person name="Jumpathong W."/>
            <person name="Sittihan S."/>
            <person name="Ruangsuj P."/>
            <person name="Wanthongcharoen S."/>
            <person name="Thongpramul N."/>
            <person name="Pimmason S."/>
            <person name="Yu B."/>
            <person name="Yasawong M."/>
        </authorList>
    </citation>
    <scope>NUCLEOTIDE SEQUENCE [LARGE SCALE GENOMIC DNA]</scope>
    <source>
        <strain evidence="8 9">IM0101</strain>
    </source>
</reference>
<dbReference type="OrthoDB" id="9772456at2"/>
<comment type="caution">
    <text evidence="8">The sequence shown here is derived from an EMBL/GenBank/DDBJ whole genome shotgun (WGS) entry which is preliminary data.</text>
</comment>
<sequence>MNEWKEMLEDAKEWAKEAGKKQLERADGPMTVNSKSSAIDFVTELDVWTETFLTEKIQKHYPGHVMKTEESGNYDGESDYEWVIDPIDGTVNYARGLPFYCISMGVRYQGETVIGLVYAPKLGETFEAIKGGGAYLNGYRIHSSETSNLNKAVLGTGFPYDKGTSEDNNLPHINDVLPQIGGLRRMGSAALDLCQVACGRLDGYWEIKLNDWDIEAGILIIREAGGQISVTEEDKGLYVLVSNSSLYSTLKALINRP</sequence>
<evidence type="ECO:0000256" key="4">
    <source>
        <dbReference type="ARBA" id="ARBA00022801"/>
    </source>
</evidence>
<feature type="binding site" evidence="6">
    <location>
        <position position="88"/>
    </location>
    <ligand>
        <name>Mg(2+)</name>
        <dbReference type="ChEBI" id="CHEBI:18420"/>
        <label>1</label>
        <note>catalytic</note>
    </ligand>
</feature>
<comment type="similarity">
    <text evidence="7">Belongs to the inositol monophosphatase superfamily.</text>
</comment>
<protein>
    <recommendedName>
        <fullName evidence="7">Inositol-1-monophosphatase</fullName>
        <ecNumber evidence="7">3.1.3.25</ecNumber>
    </recommendedName>
</protein>
<dbReference type="CDD" id="cd01639">
    <property type="entry name" value="IMPase"/>
    <property type="match status" value="1"/>
</dbReference>
<feature type="binding site" evidence="6">
    <location>
        <position position="213"/>
    </location>
    <ligand>
        <name>Mg(2+)</name>
        <dbReference type="ChEBI" id="CHEBI:18420"/>
        <label>1</label>
        <note>catalytic</note>
    </ligand>
</feature>
<evidence type="ECO:0000256" key="5">
    <source>
        <dbReference type="ARBA" id="ARBA00022842"/>
    </source>
</evidence>
<keyword evidence="3 6" id="KW-0479">Metal-binding</keyword>
<dbReference type="GO" id="GO:0006020">
    <property type="term" value="P:inositol metabolic process"/>
    <property type="evidence" value="ECO:0007669"/>
    <property type="project" value="TreeGrafter"/>
</dbReference>
<feature type="binding site" evidence="6">
    <location>
        <position position="85"/>
    </location>
    <ligand>
        <name>Mg(2+)</name>
        <dbReference type="ChEBI" id="CHEBI:18420"/>
        <label>1</label>
        <note>catalytic</note>
    </ligand>
</feature>
<dbReference type="PRINTS" id="PR00377">
    <property type="entry name" value="IMPHPHTASES"/>
</dbReference>
<evidence type="ECO:0000256" key="7">
    <source>
        <dbReference type="RuleBase" id="RU364068"/>
    </source>
</evidence>
<organism evidence="8 9">
    <name type="scientific">Salibacterium salarium</name>
    <dbReference type="NCBI Taxonomy" id="284579"/>
    <lineage>
        <taxon>Bacteria</taxon>
        <taxon>Bacillati</taxon>
        <taxon>Bacillota</taxon>
        <taxon>Bacilli</taxon>
        <taxon>Bacillales</taxon>
        <taxon>Bacillaceae</taxon>
    </lineage>
</organism>
<dbReference type="InterPro" id="IPR022337">
    <property type="entry name" value="Inositol_monophosphatase_SuhB"/>
</dbReference>
<dbReference type="PANTHER" id="PTHR20854">
    <property type="entry name" value="INOSITOL MONOPHOSPHATASE"/>
    <property type="match status" value="1"/>
</dbReference>
<dbReference type="Pfam" id="PF00459">
    <property type="entry name" value="Inositol_P"/>
    <property type="match status" value="1"/>
</dbReference>
<dbReference type="GO" id="GO:0008934">
    <property type="term" value="F:inositol monophosphate 1-phosphatase activity"/>
    <property type="evidence" value="ECO:0007669"/>
    <property type="project" value="InterPro"/>
</dbReference>
<dbReference type="InterPro" id="IPR033942">
    <property type="entry name" value="IMPase"/>
</dbReference>
<evidence type="ECO:0000313" key="9">
    <source>
        <dbReference type="Proteomes" id="UP000275076"/>
    </source>
</evidence>
<dbReference type="PANTHER" id="PTHR20854:SF4">
    <property type="entry name" value="INOSITOL-1-MONOPHOSPHATASE-RELATED"/>
    <property type="match status" value="1"/>
</dbReference>
<dbReference type="FunFam" id="3.30.540.10:FF:000003">
    <property type="entry name" value="Inositol-1-monophosphatase"/>
    <property type="match status" value="1"/>
</dbReference>
<keyword evidence="9" id="KW-1185">Reference proteome</keyword>
<dbReference type="GO" id="GO:0007165">
    <property type="term" value="P:signal transduction"/>
    <property type="evidence" value="ECO:0007669"/>
    <property type="project" value="TreeGrafter"/>
</dbReference>
<keyword evidence="4 7" id="KW-0378">Hydrolase</keyword>
<proteinExistence type="inferred from homology"/>
<dbReference type="PROSITE" id="PS00629">
    <property type="entry name" value="IMP_1"/>
    <property type="match status" value="1"/>
</dbReference>
<accession>A0A3R9R863</accession>
<dbReference type="AlphaFoldDB" id="A0A3R9R863"/>
<feature type="binding site" evidence="6">
    <location>
        <position position="87"/>
    </location>
    <ligand>
        <name>Mg(2+)</name>
        <dbReference type="ChEBI" id="CHEBI:18420"/>
        <label>1</label>
        <note>catalytic</note>
    </ligand>
</feature>
<comment type="cofactor">
    <cofactor evidence="2 6 7">
        <name>Mg(2+)</name>
        <dbReference type="ChEBI" id="CHEBI:18420"/>
    </cofactor>
</comment>
<dbReference type="GO" id="GO:0046872">
    <property type="term" value="F:metal ion binding"/>
    <property type="evidence" value="ECO:0007669"/>
    <property type="project" value="UniProtKB-KW"/>
</dbReference>
<dbReference type="InterPro" id="IPR000760">
    <property type="entry name" value="Inositol_monophosphatase-like"/>
</dbReference>
<evidence type="ECO:0000256" key="2">
    <source>
        <dbReference type="ARBA" id="ARBA00001946"/>
    </source>
</evidence>
<dbReference type="RefSeq" id="WP_125562726.1">
    <property type="nucleotide sequence ID" value="NZ_RBVX01000074.1"/>
</dbReference>
<dbReference type="EMBL" id="RBVX01000074">
    <property type="protein sequence ID" value="RSL29334.1"/>
    <property type="molecule type" value="Genomic_DNA"/>
</dbReference>
<evidence type="ECO:0000256" key="3">
    <source>
        <dbReference type="ARBA" id="ARBA00022723"/>
    </source>
</evidence>
<evidence type="ECO:0000313" key="8">
    <source>
        <dbReference type="EMBL" id="RSL29334.1"/>
    </source>
</evidence>
<keyword evidence="5 6" id="KW-0460">Magnesium</keyword>
<dbReference type="Gene3D" id="3.40.190.80">
    <property type="match status" value="1"/>
</dbReference>
<dbReference type="Gene3D" id="3.30.540.10">
    <property type="entry name" value="Fructose-1,6-Bisphosphatase, subunit A, domain 1"/>
    <property type="match status" value="1"/>
</dbReference>
<evidence type="ECO:0000256" key="1">
    <source>
        <dbReference type="ARBA" id="ARBA00001033"/>
    </source>
</evidence>
<dbReference type="EC" id="3.1.3.25" evidence="7"/>
<gene>
    <name evidence="8" type="ORF">D7Z54_31770</name>
</gene>